<sequence>MPQLHRDNHYVPQLYLKQWAVDEQICTHSLLVAHDNVRPWKSHSPKSIAFHQHLYTSVVNGQQSDELERWLDSEFEAPAEDPISRATRDCRLSPDDWHKLVRFALAQDVRTPAWLRKSVKRQNELLPNLLDNVVKTAAEKLINGEISDRSEEKSENSRIPLRVSVEPSDDQEYGVLRAETLIGRSLWHWAIRQTLTNTIAKVPMNGWTIRKPAHGYTWPTSDNPLIRLNYRDELDYNFGGGWKVPNGDVLLPLSPTHLLHRCGGVRPPARGHRLDVDTTEKIIRIIVEHADRYVFAQQEFRIERTRKRIVDGKILKEEQATWKNWHSEQAQAEVGYDRDEKPS</sequence>
<dbReference type="InterPro" id="IPR025332">
    <property type="entry name" value="DUF4238"/>
</dbReference>
<protein>
    <submittedName>
        <fullName evidence="1">DUF4238 domain-containing protein</fullName>
    </submittedName>
</protein>
<accession>A0A9Q9MKG1</accession>
<reference evidence="1" key="1">
    <citation type="submission" date="2022-04" db="EMBL/GenBank/DDBJ databases">
        <title>Xanthomonas prunicola pv. tritici, a pathogen causing a previously unreported foliar disease of wheat.</title>
        <authorList>
            <person name="Clavijo F."/>
            <person name="Curland R.D."/>
            <person name="Dill-Macky R."/>
            <person name="Pereyra S."/>
            <person name="Roman-Reyna V."/>
            <person name="Siri M.I."/>
        </authorList>
    </citation>
    <scope>NUCLEOTIDE SEQUENCE</scope>
    <source>
        <strain evidence="1">CIX249</strain>
    </source>
</reference>
<dbReference type="GeneID" id="75152496"/>
<dbReference type="Proteomes" id="UP001058381">
    <property type="component" value="Chromosome"/>
</dbReference>
<gene>
    <name evidence="1" type="ORF">M0D43_14040</name>
</gene>
<name>A0A9Q9MKG1_9XANT</name>
<organism evidence="1 2">
    <name type="scientific">Xanthomonas prunicola</name>
    <dbReference type="NCBI Taxonomy" id="2053930"/>
    <lineage>
        <taxon>Bacteria</taxon>
        <taxon>Pseudomonadati</taxon>
        <taxon>Pseudomonadota</taxon>
        <taxon>Gammaproteobacteria</taxon>
        <taxon>Lysobacterales</taxon>
        <taxon>Lysobacteraceae</taxon>
        <taxon>Xanthomonas</taxon>
    </lineage>
</organism>
<dbReference type="EMBL" id="CP096142">
    <property type="protein sequence ID" value="UXA64091.1"/>
    <property type="molecule type" value="Genomic_DNA"/>
</dbReference>
<dbReference type="AlphaFoldDB" id="A0A9Q9MKG1"/>
<evidence type="ECO:0000313" key="2">
    <source>
        <dbReference type="Proteomes" id="UP001058381"/>
    </source>
</evidence>
<dbReference type="RefSeq" id="WP_260807274.1">
    <property type="nucleotide sequence ID" value="NZ_CP096138.1"/>
</dbReference>
<evidence type="ECO:0000313" key="1">
    <source>
        <dbReference type="EMBL" id="UXA64091.1"/>
    </source>
</evidence>
<dbReference type="Pfam" id="PF14022">
    <property type="entry name" value="DUF4238"/>
    <property type="match status" value="1"/>
</dbReference>
<proteinExistence type="predicted"/>